<evidence type="ECO:0000256" key="2">
    <source>
        <dbReference type="ARBA" id="ARBA00007866"/>
    </source>
</evidence>
<dbReference type="PROSITE" id="PS50999">
    <property type="entry name" value="COX2_TM"/>
    <property type="match status" value="1"/>
</dbReference>
<feature type="transmembrane region" description="Helical" evidence="16">
    <location>
        <begin position="146"/>
        <end position="168"/>
    </location>
</feature>
<dbReference type="GO" id="GO:0042773">
    <property type="term" value="P:ATP synthesis coupled electron transport"/>
    <property type="evidence" value="ECO:0007669"/>
    <property type="project" value="TreeGrafter"/>
</dbReference>
<organism evidence="20 21">
    <name type="scientific">Sphingobium chlorophenolicum L-1</name>
    <dbReference type="NCBI Taxonomy" id="690566"/>
    <lineage>
        <taxon>Bacteria</taxon>
        <taxon>Pseudomonadati</taxon>
        <taxon>Pseudomonadota</taxon>
        <taxon>Alphaproteobacteria</taxon>
        <taxon>Sphingomonadales</taxon>
        <taxon>Sphingomonadaceae</taxon>
        <taxon>Sphingobium</taxon>
    </lineage>
</organism>
<accession>F6EYR1</accession>
<comment type="similarity">
    <text evidence="2 14">Belongs to the cytochrome c oxidase subunit 2 family.</text>
</comment>
<comment type="cofactor">
    <cofactor evidence="15">
        <name>Cu cation</name>
        <dbReference type="ChEBI" id="CHEBI:23378"/>
    </cofactor>
    <text evidence="15">Binds a copper A center.</text>
</comment>
<dbReference type="Proteomes" id="UP000007150">
    <property type="component" value="Chromosome 1"/>
</dbReference>
<dbReference type="InterPro" id="IPR036257">
    <property type="entry name" value="Cyt_c_oxidase_su2_TM_sf"/>
</dbReference>
<dbReference type="InterPro" id="IPR034210">
    <property type="entry name" value="CcO_II_C"/>
</dbReference>
<dbReference type="GO" id="GO:0005886">
    <property type="term" value="C:plasma membrane"/>
    <property type="evidence" value="ECO:0007669"/>
    <property type="project" value="UniProtKB-SubCell"/>
</dbReference>
<dbReference type="InterPro" id="IPR014222">
    <property type="entry name" value="Cyt_c_oxidase_su2"/>
</dbReference>
<feature type="domain" description="Cytochrome oxidase subunit II transmembrane region profile" evidence="19">
    <location>
        <begin position="78"/>
        <end position="174"/>
    </location>
</feature>
<evidence type="ECO:0000256" key="16">
    <source>
        <dbReference type="SAM" id="Phobius"/>
    </source>
</evidence>
<dbReference type="Pfam" id="PF00116">
    <property type="entry name" value="COX2"/>
    <property type="match status" value="1"/>
</dbReference>
<feature type="domain" description="Cytochrome oxidase subunit II copper A binding" evidence="18">
    <location>
        <begin position="176"/>
        <end position="310"/>
    </location>
</feature>
<keyword evidence="20" id="KW-0560">Oxidoreductase</keyword>
<dbReference type="EC" id="7.1.1.9" evidence="15"/>
<dbReference type="InterPro" id="IPR001505">
    <property type="entry name" value="Copper_CuA"/>
</dbReference>
<evidence type="ECO:0000256" key="1">
    <source>
        <dbReference type="ARBA" id="ARBA00004141"/>
    </source>
</evidence>
<gene>
    <name evidence="20" type="ORF">Sphch_2455</name>
</gene>
<dbReference type="PRINTS" id="PR01166">
    <property type="entry name" value="CYCOXIDASEII"/>
</dbReference>
<dbReference type="CDD" id="cd13912">
    <property type="entry name" value="CcO_II_C"/>
    <property type="match status" value="1"/>
</dbReference>
<dbReference type="SUPFAM" id="SSF81464">
    <property type="entry name" value="Cytochrome c oxidase subunit II-like, transmembrane region"/>
    <property type="match status" value="1"/>
</dbReference>
<keyword evidence="3 14" id="KW-0813">Transport</keyword>
<dbReference type="AlphaFoldDB" id="F6EYR1"/>
<dbReference type="Gene3D" id="1.10.287.90">
    <property type="match status" value="1"/>
</dbReference>
<dbReference type="Gene3D" id="2.60.40.420">
    <property type="entry name" value="Cupredoxins - blue copper proteins"/>
    <property type="match status" value="1"/>
</dbReference>
<dbReference type="SUPFAM" id="SSF49503">
    <property type="entry name" value="Cupredoxins"/>
    <property type="match status" value="1"/>
</dbReference>
<dbReference type="InterPro" id="IPR002429">
    <property type="entry name" value="CcO_II-like_C"/>
</dbReference>
<proteinExistence type="inferred from homology"/>
<evidence type="ECO:0000256" key="9">
    <source>
        <dbReference type="ARBA" id="ARBA00022989"/>
    </source>
</evidence>
<keyword evidence="9 16" id="KW-1133">Transmembrane helix</keyword>
<evidence type="ECO:0000256" key="12">
    <source>
        <dbReference type="ARBA" id="ARBA00024688"/>
    </source>
</evidence>
<dbReference type="GO" id="GO:0016491">
    <property type="term" value="F:oxidoreductase activity"/>
    <property type="evidence" value="ECO:0007669"/>
    <property type="project" value="UniProtKB-KW"/>
</dbReference>
<feature type="chain" id="PRO_5003333912" description="Cytochrome c oxidase subunit 2" evidence="17">
    <location>
        <begin position="21"/>
        <end position="336"/>
    </location>
</feature>
<dbReference type="InterPro" id="IPR008972">
    <property type="entry name" value="Cupredoxin"/>
</dbReference>
<comment type="subcellular location">
    <subcellularLocation>
        <location evidence="14">Cell membrane</location>
        <topology evidence="14">Multi-pass membrane protein</topology>
    </subcellularLocation>
    <subcellularLocation>
        <location evidence="1">Membrane</location>
        <topology evidence="1">Multi-pass membrane protein</topology>
    </subcellularLocation>
</comment>
<dbReference type="NCBIfam" id="TIGR02866">
    <property type="entry name" value="CoxB"/>
    <property type="match status" value="1"/>
</dbReference>
<keyword evidence="5 14" id="KW-0812">Transmembrane</keyword>
<dbReference type="InterPro" id="IPR045187">
    <property type="entry name" value="CcO_II"/>
</dbReference>
<dbReference type="PANTHER" id="PTHR22888">
    <property type="entry name" value="CYTOCHROME C OXIDASE, SUBUNIT II"/>
    <property type="match status" value="1"/>
</dbReference>
<comment type="catalytic activity">
    <reaction evidence="13 15">
        <text>4 Fe(II)-[cytochrome c] + O2 + 8 H(+)(in) = 4 Fe(III)-[cytochrome c] + 2 H2O + 4 H(+)(out)</text>
        <dbReference type="Rhea" id="RHEA:11436"/>
        <dbReference type="Rhea" id="RHEA-COMP:10350"/>
        <dbReference type="Rhea" id="RHEA-COMP:14399"/>
        <dbReference type="ChEBI" id="CHEBI:15377"/>
        <dbReference type="ChEBI" id="CHEBI:15378"/>
        <dbReference type="ChEBI" id="CHEBI:15379"/>
        <dbReference type="ChEBI" id="CHEBI:29033"/>
        <dbReference type="ChEBI" id="CHEBI:29034"/>
        <dbReference type="EC" id="7.1.1.9"/>
    </reaction>
</comment>
<dbReference type="Pfam" id="PF02790">
    <property type="entry name" value="COX2_TM"/>
    <property type="match status" value="1"/>
</dbReference>
<keyword evidence="8 14" id="KW-0249">Electron transport</keyword>
<evidence type="ECO:0000256" key="10">
    <source>
        <dbReference type="ARBA" id="ARBA00023008"/>
    </source>
</evidence>
<reference evidence="20 21" key="1">
    <citation type="submission" date="2011-05" db="EMBL/GenBank/DDBJ databases">
        <title>Complete sequence of chromosome 1 of Sphingobium chlorophenolicum L-1.</title>
        <authorList>
            <consortium name="US DOE Joint Genome Institute"/>
            <person name="Lucas S."/>
            <person name="Han J."/>
            <person name="Lapidus A."/>
            <person name="Cheng J.-F."/>
            <person name="Goodwin L."/>
            <person name="Pitluck S."/>
            <person name="Peters L."/>
            <person name="Daligault H."/>
            <person name="Han C."/>
            <person name="Tapia R."/>
            <person name="Land M."/>
            <person name="Hauser L."/>
            <person name="Kyrpides N."/>
            <person name="Ivanova N."/>
            <person name="Pagani I."/>
            <person name="Turner P."/>
            <person name="Copley S."/>
            <person name="Woyke T."/>
        </authorList>
    </citation>
    <scope>NUCLEOTIDE SEQUENCE [LARGE SCALE GENOMIC DNA]</scope>
    <source>
        <strain evidence="20 21">L-1</strain>
    </source>
</reference>
<evidence type="ECO:0000256" key="14">
    <source>
        <dbReference type="RuleBase" id="RU000456"/>
    </source>
</evidence>
<evidence type="ECO:0000256" key="11">
    <source>
        <dbReference type="ARBA" id="ARBA00023136"/>
    </source>
</evidence>
<evidence type="ECO:0000259" key="19">
    <source>
        <dbReference type="PROSITE" id="PS50999"/>
    </source>
</evidence>
<dbReference type="GO" id="GO:0005507">
    <property type="term" value="F:copper ion binding"/>
    <property type="evidence" value="ECO:0007669"/>
    <property type="project" value="InterPro"/>
</dbReference>
<evidence type="ECO:0000256" key="8">
    <source>
        <dbReference type="ARBA" id="ARBA00022982"/>
    </source>
</evidence>
<dbReference type="InterPro" id="IPR011759">
    <property type="entry name" value="Cyt_c_oxidase_su2_TM_dom"/>
</dbReference>
<evidence type="ECO:0000256" key="7">
    <source>
        <dbReference type="ARBA" id="ARBA00022967"/>
    </source>
</evidence>
<dbReference type="PROSITE" id="PS00078">
    <property type="entry name" value="COX2"/>
    <property type="match status" value="1"/>
</dbReference>
<sequence length="336" mass="35576" precursor="true">MNKVKSLVLAGLLAFAPTLAMNGTALAQENAAVAAPAAGNEAAAADSASNAAAPTADAAPAAKVAAPPRMKPTPGIGMPMPGEITLQKQFSPTGHTARWLHDVMLLPIITIISIFVLILMLYVMIRFRRSANPTPSKTSHNTVIEVIWTVVPVVILLAIAVPSIGLLADQYKPAPKDALTVKVTGYQWYWGYEYPDNGIPEYVSNMLPRDKAEANGEPYLLAPDNRLVLPVGRPIKLIITGADVIHSFAVPSLWVKMDAVPGRLNEKSFTIEKPGVYYGQCSELCGARHGFMPIAIEALEPAQFEQWLLSQGGTLKAAAATTAQAAAPAAAPAAKL</sequence>
<name>F6EYR1_SPHCR</name>
<comment type="function">
    <text evidence="12 15">Subunits I and II form the functional core of the enzyme complex. Electrons originating in cytochrome c are transferred via heme a and Cu(A) to the binuclear center formed by heme a3 and Cu(B).</text>
</comment>
<dbReference type="KEGG" id="sch:Sphch_2455"/>
<dbReference type="EMBL" id="CP002798">
    <property type="protein sequence ID" value="AEG50111.1"/>
    <property type="molecule type" value="Genomic_DNA"/>
</dbReference>
<evidence type="ECO:0000313" key="21">
    <source>
        <dbReference type="Proteomes" id="UP000007150"/>
    </source>
</evidence>
<keyword evidence="4 14" id="KW-0679">Respiratory chain</keyword>
<evidence type="ECO:0000256" key="15">
    <source>
        <dbReference type="RuleBase" id="RU004024"/>
    </source>
</evidence>
<evidence type="ECO:0000256" key="5">
    <source>
        <dbReference type="ARBA" id="ARBA00022692"/>
    </source>
</evidence>
<keyword evidence="10 15" id="KW-0186">Copper</keyword>
<feature type="signal peptide" evidence="17">
    <location>
        <begin position="1"/>
        <end position="20"/>
    </location>
</feature>
<dbReference type="RefSeq" id="WP_013848350.1">
    <property type="nucleotide sequence ID" value="NC_015593.1"/>
</dbReference>
<evidence type="ECO:0000256" key="3">
    <source>
        <dbReference type="ARBA" id="ARBA00022448"/>
    </source>
</evidence>
<protein>
    <recommendedName>
        <fullName evidence="15">Cytochrome c oxidase subunit 2</fullName>
        <ecNumber evidence="15">7.1.1.9</ecNumber>
    </recommendedName>
</protein>
<keyword evidence="7" id="KW-1278">Translocase</keyword>
<dbReference type="HOGENOM" id="CLU_036876_2_0_5"/>
<dbReference type="STRING" id="690566.Sphch_2455"/>
<keyword evidence="11 16" id="KW-0472">Membrane</keyword>
<dbReference type="PANTHER" id="PTHR22888:SF9">
    <property type="entry name" value="CYTOCHROME C OXIDASE SUBUNIT 2"/>
    <property type="match status" value="1"/>
</dbReference>
<evidence type="ECO:0000259" key="18">
    <source>
        <dbReference type="PROSITE" id="PS50857"/>
    </source>
</evidence>
<evidence type="ECO:0000256" key="4">
    <source>
        <dbReference type="ARBA" id="ARBA00022660"/>
    </source>
</evidence>
<dbReference type="GO" id="GO:0004129">
    <property type="term" value="F:cytochrome-c oxidase activity"/>
    <property type="evidence" value="ECO:0007669"/>
    <property type="project" value="UniProtKB-EC"/>
</dbReference>
<keyword evidence="21" id="KW-1185">Reference proteome</keyword>
<keyword evidence="6 15" id="KW-0479">Metal-binding</keyword>
<dbReference type="PROSITE" id="PS50857">
    <property type="entry name" value="COX2_CUA"/>
    <property type="match status" value="1"/>
</dbReference>
<evidence type="ECO:0000256" key="17">
    <source>
        <dbReference type="SAM" id="SignalP"/>
    </source>
</evidence>
<evidence type="ECO:0000256" key="13">
    <source>
        <dbReference type="ARBA" id="ARBA00047816"/>
    </source>
</evidence>
<evidence type="ECO:0000313" key="20">
    <source>
        <dbReference type="EMBL" id="AEG50111.1"/>
    </source>
</evidence>
<keyword evidence="17" id="KW-0732">Signal</keyword>
<feature type="transmembrane region" description="Helical" evidence="16">
    <location>
        <begin position="104"/>
        <end position="125"/>
    </location>
</feature>
<evidence type="ECO:0000256" key="6">
    <source>
        <dbReference type="ARBA" id="ARBA00022723"/>
    </source>
</evidence>